<dbReference type="EMBL" id="HBUF01199313">
    <property type="protein sequence ID" value="CAG6661315.1"/>
    <property type="molecule type" value="Transcribed_RNA"/>
</dbReference>
<feature type="chain" id="PRO_5034927155" evidence="3">
    <location>
        <begin position="23"/>
        <end position="400"/>
    </location>
</feature>
<dbReference type="PROSITE" id="PS00616">
    <property type="entry name" value="HIS_ACID_PHOSPHAT_1"/>
    <property type="match status" value="1"/>
</dbReference>
<evidence type="ECO:0000256" key="2">
    <source>
        <dbReference type="ARBA" id="ARBA00005375"/>
    </source>
</evidence>
<reference evidence="4" key="1">
    <citation type="submission" date="2021-05" db="EMBL/GenBank/DDBJ databases">
        <authorList>
            <person name="Alioto T."/>
            <person name="Alioto T."/>
            <person name="Gomez Garrido J."/>
        </authorList>
    </citation>
    <scope>NUCLEOTIDE SEQUENCE</scope>
</reference>
<evidence type="ECO:0000256" key="3">
    <source>
        <dbReference type="SAM" id="SignalP"/>
    </source>
</evidence>
<dbReference type="InterPro" id="IPR050645">
    <property type="entry name" value="Histidine_acid_phosphatase"/>
</dbReference>
<dbReference type="InterPro" id="IPR033379">
    <property type="entry name" value="Acid_Pase_AS"/>
</dbReference>
<accession>A0A8D8S1M1</accession>
<dbReference type="PANTHER" id="PTHR11567">
    <property type="entry name" value="ACID PHOSPHATASE-RELATED"/>
    <property type="match status" value="1"/>
</dbReference>
<feature type="signal peptide" evidence="3">
    <location>
        <begin position="1"/>
        <end position="22"/>
    </location>
</feature>
<keyword evidence="3" id="KW-0732">Signal</keyword>
<sequence>MSSLLIPTALSLLLFVLRQSHYNEFSTALSLLLSILQVVTSTNDQADSLRLVHVVFRHGQRTPADTYPNDPYEKHKFEPFGWGQLTNAGKKAQFEQGEWLRQRYSTLLGDMYSPAQFKAQCTDVDRAKMSTQLMLAGLYPPKGDQVWNPSLLWQPIPLDYEPLKYDKLLLGRFPCPRYQEELDSVMKSEEVKSILETNRQLLDHVSTQSGMTISTPDDAQSLYSTLKAEKDYGLTLPDWTNRVFPDPLSKITAQSFVINGKTPQLQKLKGGFLLKKIIADTTAKLVGKSQMRMFAYGGHDSTVANLLLAMDTWDLQIPEYNALVMMEIHQIQPDEHGVKIYLRNTTAEEPYLLQVPGCAKLCPWETFIQLTESKIPAKLYEEECRSTNPNFVYVDNTSGP</sequence>
<dbReference type="GO" id="GO:0003993">
    <property type="term" value="F:acid phosphatase activity"/>
    <property type="evidence" value="ECO:0007669"/>
    <property type="project" value="UniProtKB-EC"/>
</dbReference>
<organism evidence="4">
    <name type="scientific">Cacopsylla melanoneura</name>
    <dbReference type="NCBI Taxonomy" id="428564"/>
    <lineage>
        <taxon>Eukaryota</taxon>
        <taxon>Metazoa</taxon>
        <taxon>Ecdysozoa</taxon>
        <taxon>Arthropoda</taxon>
        <taxon>Hexapoda</taxon>
        <taxon>Insecta</taxon>
        <taxon>Pterygota</taxon>
        <taxon>Neoptera</taxon>
        <taxon>Paraneoptera</taxon>
        <taxon>Hemiptera</taxon>
        <taxon>Sternorrhyncha</taxon>
        <taxon>Psylloidea</taxon>
        <taxon>Psyllidae</taxon>
        <taxon>Psyllinae</taxon>
        <taxon>Cacopsylla</taxon>
    </lineage>
</organism>
<dbReference type="AlphaFoldDB" id="A0A8D8S1M1"/>
<name>A0A8D8S1M1_9HEMI</name>
<comment type="similarity">
    <text evidence="2">Belongs to the histidine acid phosphatase family.</text>
</comment>
<evidence type="ECO:0000313" key="4">
    <source>
        <dbReference type="EMBL" id="CAG6661315.1"/>
    </source>
</evidence>
<dbReference type="Pfam" id="PF00328">
    <property type="entry name" value="His_Phos_2"/>
    <property type="match status" value="1"/>
</dbReference>
<dbReference type="PANTHER" id="PTHR11567:SF205">
    <property type="entry name" value="GH28721P-RELATED"/>
    <property type="match status" value="1"/>
</dbReference>
<dbReference type="CDD" id="cd07061">
    <property type="entry name" value="HP_HAP_like"/>
    <property type="match status" value="1"/>
</dbReference>
<dbReference type="Gene3D" id="3.40.50.1240">
    <property type="entry name" value="Phosphoglycerate mutase-like"/>
    <property type="match status" value="1"/>
</dbReference>
<dbReference type="InterPro" id="IPR000560">
    <property type="entry name" value="His_Pase_clade-2"/>
</dbReference>
<dbReference type="SUPFAM" id="SSF53254">
    <property type="entry name" value="Phosphoglycerate mutase-like"/>
    <property type="match status" value="1"/>
</dbReference>
<dbReference type="PROSITE" id="PS00778">
    <property type="entry name" value="HIS_ACID_PHOSPHAT_2"/>
    <property type="match status" value="1"/>
</dbReference>
<dbReference type="InterPro" id="IPR029033">
    <property type="entry name" value="His_PPase_superfam"/>
</dbReference>
<evidence type="ECO:0000256" key="1">
    <source>
        <dbReference type="ARBA" id="ARBA00000032"/>
    </source>
</evidence>
<proteinExistence type="inferred from homology"/>
<comment type="catalytic activity">
    <reaction evidence="1">
        <text>a phosphate monoester + H2O = an alcohol + phosphate</text>
        <dbReference type="Rhea" id="RHEA:15017"/>
        <dbReference type="ChEBI" id="CHEBI:15377"/>
        <dbReference type="ChEBI" id="CHEBI:30879"/>
        <dbReference type="ChEBI" id="CHEBI:43474"/>
        <dbReference type="ChEBI" id="CHEBI:67140"/>
        <dbReference type="EC" id="3.1.3.2"/>
    </reaction>
</comment>
<protein>
    <submittedName>
        <fullName evidence="4">Venom acid phosphatase Acph-1</fullName>
    </submittedName>
</protein>